<dbReference type="EMBL" id="UZAI01014062">
    <property type="protein sequence ID" value="VDP12292.1"/>
    <property type="molecule type" value="Genomic_DNA"/>
</dbReference>
<accession>A0A183ME00</accession>
<evidence type="ECO:0000313" key="2">
    <source>
        <dbReference type="Proteomes" id="UP000277204"/>
    </source>
</evidence>
<protein>
    <submittedName>
        <fullName evidence="1">Uncharacterized protein</fullName>
    </submittedName>
</protein>
<evidence type="ECO:0000313" key="1">
    <source>
        <dbReference type="EMBL" id="VDP12292.1"/>
    </source>
</evidence>
<feature type="non-terminal residue" evidence="1">
    <location>
        <position position="42"/>
    </location>
</feature>
<sequence length="42" mass="5235">MKTIINEKYIENNHDQIHAKLDISMKSFSERRQERRKRYKAK</sequence>
<dbReference type="Proteomes" id="UP000277204">
    <property type="component" value="Unassembled WGS sequence"/>
</dbReference>
<keyword evidence="2" id="KW-1185">Reference proteome</keyword>
<dbReference type="AlphaFoldDB" id="A0A183ME00"/>
<reference evidence="1 2" key="1">
    <citation type="submission" date="2018-11" db="EMBL/GenBank/DDBJ databases">
        <authorList>
            <consortium name="Pathogen Informatics"/>
        </authorList>
    </citation>
    <scope>NUCLEOTIDE SEQUENCE [LARGE SCALE GENOMIC DNA]</scope>
    <source>
        <strain evidence="1 2">Zambia</strain>
    </source>
</reference>
<name>A0A183ME00_9TREM</name>
<proteinExistence type="predicted"/>
<organism evidence="1 2">
    <name type="scientific">Schistosoma margrebowiei</name>
    <dbReference type="NCBI Taxonomy" id="48269"/>
    <lineage>
        <taxon>Eukaryota</taxon>
        <taxon>Metazoa</taxon>
        <taxon>Spiralia</taxon>
        <taxon>Lophotrochozoa</taxon>
        <taxon>Platyhelminthes</taxon>
        <taxon>Trematoda</taxon>
        <taxon>Digenea</taxon>
        <taxon>Strigeidida</taxon>
        <taxon>Schistosomatoidea</taxon>
        <taxon>Schistosomatidae</taxon>
        <taxon>Schistosoma</taxon>
    </lineage>
</organism>
<gene>
    <name evidence="1" type="ORF">SMRZ_LOCUS14275</name>
</gene>